<evidence type="ECO:0000313" key="5">
    <source>
        <dbReference type="Proteomes" id="UP001266305"/>
    </source>
</evidence>
<gene>
    <name evidence="4" type="primary">SSC5D_3</name>
    <name evidence="4" type="ORF">P7K49_035103</name>
</gene>
<dbReference type="Proteomes" id="UP001266305">
    <property type="component" value="Unassembled WGS sequence"/>
</dbReference>
<evidence type="ECO:0000256" key="1">
    <source>
        <dbReference type="ARBA" id="ARBA00023157"/>
    </source>
</evidence>
<feature type="disulfide bond" evidence="2">
    <location>
        <begin position="65"/>
        <end position="126"/>
    </location>
</feature>
<name>A0ABQ9TX54_SAGOE</name>
<dbReference type="PANTHER" id="PTHR48071:SF24">
    <property type="entry name" value="DELETED IN MALIGNANT BRAIN TUMORS 1 PROTEIN-LIKE"/>
    <property type="match status" value="1"/>
</dbReference>
<dbReference type="InterPro" id="IPR036772">
    <property type="entry name" value="SRCR-like_dom_sf"/>
</dbReference>
<evidence type="ECO:0000256" key="2">
    <source>
        <dbReference type="PROSITE-ProRule" id="PRU00196"/>
    </source>
</evidence>
<dbReference type="Pfam" id="PF00530">
    <property type="entry name" value="SRCR"/>
    <property type="match status" value="1"/>
</dbReference>
<dbReference type="Gene3D" id="3.10.250.10">
    <property type="entry name" value="SRCR-like domain"/>
    <property type="match status" value="1"/>
</dbReference>
<feature type="disulfide bond" evidence="2">
    <location>
        <begin position="52"/>
        <end position="116"/>
    </location>
</feature>
<keyword evidence="4" id="KW-0675">Receptor</keyword>
<protein>
    <submittedName>
        <fullName evidence="4">Soluble scavenger receptor cysteine-rich domain-containing protein ssc5d</fullName>
    </submittedName>
</protein>
<feature type="disulfide bond" evidence="2">
    <location>
        <begin position="96"/>
        <end position="106"/>
    </location>
</feature>
<dbReference type="InterPro" id="IPR001190">
    <property type="entry name" value="SRCR"/>
</dbReference>
<dbReference type="PANTHER" id="PTHR48071">
    <property type="entry name" value="SRCR DOMAIN-CONTAINING PROTEIN"/>
    <property type="match status" value="1"/>
</dbReference>
<keyword evidence="5" id="KW-1185">Reference proteome</keyword>
<dbReference type="PRINTS" id="PR00258">
    <property type="entry name" value="SPERACTRCPTR"/>
</dbReference>
<accession>A0ABQ9TX54</accession>
<dbReference type="EMBL" id="JASSZA010000019">
    <property type="protein sequence ID" value="KAK2089196.1"/>
    <property type="molecule type" value="Genomic_DNA"/>
</dbReference>
<proteinExistence type="predicted"/>
<dbReference type="PROSITE" id="PS50287">
    <property type="entry name" value="SRCR_2"/>
    <property type="match status" value="1"/>
</dbReference>
<dbReference type="PROSITE" id="PS00420">
    <property type="entry name" value="SRCR_1"/>
    <property type="match status" value="1"/>
</dbReference>
<dbReference type="SUPFAM" id="SSF56487">
    <property type="entry name" value="SRCR-like"/>
    <property type="match status" value="1"/>
</dbReference>
<evidence type="ECO:0000313" key="4">
    <source>
        <dbReference type="EMBL" id="KAK2089196.1"/>
    </source>
</evidence>
<dbReference type="SMART" id="SM00202">
    <property type="entry name" value="SR"/>
    <property type="match status" value="1"/>
</dbReference>
<reference evidence="4 5" key="1">
    <citation type="submission" date="2023-05" db="EMBL/GenBank/DDBJ databases">
        <title>B98-5 Cell Line De Novo Hybrid Assembly: An Optical Mapping Approach.</title>
        <authorList>
            <person name="Kananen K."/>
            <person name="Auerbach J.A."/>
            <person name="Kautto E."/>
            <person name="Blachly J.S."/>
        </authorList>
    </citation>
    <scope>NUCLEOTIDE SEQUENCE [LARGE SCALE GENOMIC DNA]</scope>
    <source>
        <strain evidence="4">B95-8</strain>
        <tissue evidence="4">Cell line</tissue>
    </source>
</reference>
<feature type="domain" description="SRCR" evidence="3">
    <location>
        <begin position="27"/>
        <end position="127"/>
    </location>
</feature>
<organism evidence="4 5">
    <name type="scientific">Saguinus oedipus</name>
    <name type="common">Cotton-top tamarin</name>
    <name type="synonym">Oedipomidas oedipus</name>
    <dbReference type="NCBI Taxonomy" id="9490"/>
    <lineage>
        <taxon>Eukaryota</taxon>
        <taxon>Metazoa</taxon>
        <taxon>Chordata</taxon>
        <taxon>Craniata</taxon>
        <taxon>Vertebrata</taxon>
        <taxon>Euteleostomi</taxon>
        <taxon>Mammalia</taxon>
        <taxon>Eutheria</taxon>
        <taxon>Euarchontoglires</taxon>
        <taxon>Primates</taxon>
        <taxon>Haplorrhini</taxon>
        <taxon>Platyrrhini</taxon>
        <taxon>Cebidae</taxon>
        <taxon>Callitrichinae</taxon>
        <taxon>Saguinus</taxon>
    </lineage>
</organism>
<comment type="caution">
    <text evidence="4">The sequence shown here is derived from an EMBL/GenBank/DDBJ whole genome shotgun (WGS) entry which is preliminary data.</text>
</comment>
<evidence type="ECO:0000259" key="3">
    <source>
        <dbReference type="PROSITE" id="PS50287"/>
    </source>
</evidence>
<keyword evidence="1 2" id="KW-1015">Disulfide bond</keyword>
<sequence length="132" mass="14686">MRGVGREWERLTLPPDLRVFHAGLFRVRLADGPNRCAGRLEVWHAGHWGTVCDDNWDLRDATVACWELGCGKVRPRVGKTHYGPGTGPIWLDDMGCKGSEASLSDCPSGEWGKHNCDHEEDVVLTCTGTRAW</sequence>